<feature type="transmembrane region" description="Helical" evidence="6">
    <location>
        <begin position="64"/>
        <end position="88"/>
    </location>
</feature>
<evidence type="ECO:0000256" key="1">
    <source>
        <dbReference type="ARBA" id="ARBA00004651"/>
    </source>
</evidence>
<dbReference type="RefSeq" id="WP_115025725.1">
    <property type="nucleotide sequence ID" value="NZ_UGHZ01000001.1"/>
</dbReference>
<dbReference type="InterPro" id="IPR010432">
    <property type="entry name" value="RDD"/>
</dbReference>
<feature type="domain" description="RDD" evidence="7">
    <location>
        <begin position="21"/>
        <end position="151"/>
    </location>
</feature>
<evidence type="ECO:0000256" key="6">
    <source>
        <dbReference type="SAM" id="Phobius"/>
    </source>
</evidence>
<comment type="subcellular location">
    <subcellularLocation>
        <location evidence="1">Cell membrane</location>
        <topology evidence="1">Multi-pass membrane protein</topology>
    </subcellularLocation>
</comment>
<name>A0A377JMW2_9HELI</name>
<reference evidence="8 9" key="1">
    <citation type="submission" date="2018-06" db="EMBL/GenBank/DDBJ databases">
        <authorList>
            <consortium name="Pathogen Informatics"/>
            <person name="Doyle S."/>
        </authorList>
    </citation>
    <scope>NUCLEOTIDE SEQUENCE [LARGE SCALE GENOMIC DNA]</scope>
    <source>
        <strain evidence="8 9">NCTC12221</strain>
    </source>
</reference>
<organism evidence="8 9">
    <name type="scientific">Helicobacter cinaedi</name>
    <dbReference type="NCBI Taxonomy" id="213"/>
    <lineage>
        <taxon>Bacteria</taxon>
        <taxon>Pseudomonadati</taxon>
        <taxon>Campylobacterota</taxon>
        <taxon>Epsilonproteobacteria</taxon>
        <taxon>Campylobacterales</taxon>
        <taxon>Helicobacteraceae</taxon>
        <taxon>Helicobacter</taxon>
    </lineage>
</organism>
<evidence type="ECO:0000256" key="5">
    <source>
        <dbReference type="ARBA" id="ARBA00023136"/>
    </source>
</evidence>
<proteinExistence type="predicted"/>
<dbReference type="Pfam" id="PF06271">
    <property type="entry name" value="RDD"/>
    <property type="match status" value="1"/>
</dbReference>
<dbReference type="GO" id="GO:0005886">
    <property type="term" value="C:plasma membrane"/>
    <property type="evidence" value="ECO:0007669"/>
    <property type="project" value="UniProtKB-SubCell"/>
</dbReference>
<gene>
    <name evidence="8" type="ORF">NCTC12221_00349</name>
</gene>
<evidence type="ECO:0000313" key="9">
    <source>
        <dbReference type="Proteomes" id="UP000255335"/>
    </source>
</evidence>
<protein>
    <submittedName>
        <fullName evidence="8">RDD family protein</fullName>
    </submittedName>
</protein>
<dbReference type="InterPro" id="IPR051791">
    <property type="entry name" value="Pra-immunoreactive"/>
</dbReference>
<evidence type="ECO:0000256" key="3">
    <source>
        <dbReference type="ARBA" id="ARBA00022692"/>
    </source>
</evidence>
<dbReference type="AlphaFoldDB" id="A0A377JMW2"/>
<keyword evidence="4 6" id="KW-1133">Transmembrane helix</keyword>
<dbReference type="Proteomes" id="UP000255335">
    <property type="component" value="Unassembled WGS sequence"/>
</dbReference>
<accession>A0A377JMW2</accession>
<dbReference type="EMBL" id="UGHZ01000001">
    <property type="protein sequence ID" value="STP08924.1"/>
    <property type="molecule type" value="Genomic_DNA"/>
</dbReference>
<keyword evidence="3 6" id="KW-0812">Transmembrane</keyword>
<keyword evidence="5 6" id="KW-0472">Membrane</keyword>
<evidence type="ECO:0000313" key="8">
    <source>
        <dbReference type="EMBL" id="STP08924.1"/>
    </source>
</evidence>
<dbReference type="PANTHER" id="PTHR36115">
    <property type="entry name" value="PROLINE-RICH ANTIGEN HOMOLOG-RELATED"/>
    <property type="match status" value="1"/>
</dbReference>
<evidence type="ECO:0000256" key="2">
    <source>
        <dbReference type="ARBA" id="ARBA00022475"/>
    </source>
</evidence>
<sequence>MNNDEKLLEILERENLRIADRSLRILAWFIDVFLLSFIFALIHLDTLSQMSDSSGNVDYESVRAFVMAFTWQVWILKISYDTFFVWYYGSSIGKIICKIKVVSADLFDKPSFISALLRACGKYVGESLLFITYVFGFADRFVRTLHDRIAKTLVIAY</sequence>
<evidence type="ECO:0000256" key="4">
    <source>
        <dbReference type="ARBA" id="ARBA00022989"/>
    </source>
</evidence>
<evidence type="ECO:0000259" key="7">
    <source>
        <dbReference type="Pfam" id="PF06271"/>
    </source>
</evidence>
<keyword evidence="2" id="KW-1003">Cell membrane</keyword>
<feature type="transmembrane region" description="Helical" evidence="6">
    <location>
        <begin position="25"/>
        <end position="44"/>
    </location>
</feature>